<feature type="binding site" evidence="11">
    <location>
        <position position="420"/>
    </location>
    <ligand>
        <name>Zn(2+)</name>
        <dbReference type="ChEBI" id="CHEBI:29105"/>
    </ligand>
</feature>
<feature type="binding site" evidence="11">
    <location>
        <position position="402"/>
    </location>
    <ligand>
        <name>Zn(2+)</name>
        <dbReference type="ChEBI" id="CHEBI:29105"/>
    </ligand>
</feature>
<name>A0ABP8EBH9_9FLAO</name>
<dbReference type="Gene3D" id="3.40.50.10190">
    <property type="entry name" value="BRCT domain"/>
    <property type="match status" value="1"/>
</dbReference>
<feature type="binding site" evidence="11">
    <location>
        <position position="405"/>
    </location>
    <ligand>
        <name>Zn(2+)</name>
        <dbReference type="ChEBI" id="CHEBI:29105"/>
    </ligand>
</feature>
<accession>A0ABP8EBH9</accession>
<feature type="binding site" evidence="11">
    <location>
        <position position="169"/>
    </location>
    <ligand>
        <name>NAD(+)</name>
        <dbReference type="ChEBI" id="CHEBI:57540"/>
    </ligand>
</feature>
<dbReference type="SMART" id="SM00278">
    <property type="entry name" value="HhH1"/>
    <property type="match status" value="4"/>
</dbReference>
<evidence type="ECO:0000256" key="6">
    <source>
        <dbReference type="ARBA" id="ARBA00022833"/>
    </source>
</evidence>
<comment type="caution">
    <text evidence="13">The sequence shown here is derived from an EMBL/GenBank/DDBJ whole genome shotgun (WGS) entry which is preliminary data.</text>
</comment>
<dbReference type="SUPFAM" id="SSF52113">
    <property type="entry name" value="BRCT domain"/>
    <property type="match status" value="1"/>
</dbReference>
<feature type="binding site" evidence="11">
    <location>
        <position position="426"/>
    </location>
    <ligand>
        <name>Zn(2+)</name>
        <dbReference type="ChEBI" id="CHEBI:29105"/>
    </ligand>
</feature>
<evidence type="ECO:0000256" key="10">
    <source>
        <dbReference type="ARBA" id="ARBA00034005"/>
    </source>
</evidence>
<keyword evidence="6 11" id="KW-0862">Zinc</keyword>
<dbReference type="InterPro" id="IPR013840">
    <property type="entry name" value="DNAligase_N"/>
</dbReference>
<dbReference type="Pfam" id="PF03119">
    <property type="entry name" value="DNA_ligase_ZBD"/>
    <property type="match status" value="1"/>
</dbReference>
<dbReference type="EMBL" id="BAABAV010000001">
    <property type="protein sequence ID" value="GAA4269603.1"/>
    <property type="molecule type" value="Genomic_DNA"/>
</dbReference>
<keyword evidence="8 11" id="KW-0520">NAD</keyword>
<dbReference type="Gene3D" id="1.10.287.610">
    <property type="entry name" value="Helix hairpin bin"/>
    <property type="match status" value="1"/>
</dbReference>
<dbReference type="PIRSF" id="PIRSF001604">
    <property type="entry name" value="LigA"/>
    <property type="match status" value="1"/>
</dbReference>
<dbReference type="InterPro" id="IPR004149">
    <property type="entry name" value="Znf_DNAligase_C4"/>
</dbReference>
<proteinExistence type="inferred from homology"/>
<dbReference type="Proteomes" id="UP001500027">
    <property type="component" value="Unassembled WGS sequence"/>
</dbReference>
<dbReference type="GO" id="GO:0016874">
    <property type="term" value="F:ligase activity"/>
    <property type="evidence" value="ECO:0007669"/>
    <property type="project" value="UniProtKB-KW"/>
</dbReference>
<keyword evidence="14" id="KW-1185">Reference proteome</keyword>
<dbReference type="Pfam" id="PF03120">
    <property type="entry name" value="OB_DNA_ligase"/>
    <property type="match status" value="1"/>
</dbReference>
<feature type="domain" description="BRCT" evidence="12">
    <location>
        <begin position="586"/>
        <end position="664"/>
    </location>
</feature>
<evidence type="ECO:0000256" key="4">
    <source>
        <dbReference type="ARBA" id="ARBA00022723"/>
    </source>
</evidence>
<dbReference type="InterPro" id="IPR012340">
    <property type="entry name" value="NA-bd_OB-fold"/>
</dbReference>
<comment type="function">
    <text evidence="1 11">DNA ligase that catalyzes the formation of phosphodiester linkages between 5'-phosphoryl and 3'-hydroxyl groups in double-stranded DNA using NAD as a coenzyme and as the energy source for the reaction. It is essential for DNA replication and repair of damaged DNA.</text>
</comment>
<dbReference type="InterPro" id="IPR001357">
    <property type="entry name" value="BRCT_dom"/>
</dbReference>
<comment type="cofactor">
    <cofactor evidence="11">
        <name>Mg(2+)</name>
        <dbReference type="ChEBI" id="CHEBI:18420"/>
    </cofactor>
    <cofactor evidence="11">
        <name>Mn(2+)</name>
        <dbReference type="ChEBI" id="CHEBI:29035"/>
    </cofactor>
</comment>
<dbReference type="CDD" id="cd00114">
    <property type="entry name" value="LIGANc"/>
    <property type="match status" value="1"/>
</dbReference>
<dbReference type="SUPFAM" id="SSF47781">
    <property type="entry name" value="RuvA domain 2-like"/>
    <property type="match status" value="1"/>
</dbReference>
<dbReference type="Pfam" id="PF12826">
    <property type="entry name" value="HHH_2"/>
    <property type="match status" value="1"/>
</dbReference>
<reference evidence="14" key="1">
    <citation type="journal article" date="2019" name="Int. J. Syst. Evol. Microbiol.">
        <title>The Global Catalogue of Microorganisms (GCM) 10K type strain sequencing project: providing services to taxonomists for standard genome sequencing and annotation.</title>
        <authorList>
            <consortium name="The Broad Institute Genomics Platform"/>
            <consortium name="The Broad Institute Genome Sequencing Center for Infectious Disease"/>
            <person name="Wu L."/>
            <person name="Ma J."/>
        </authorList>
    </citation>
    <scope>NUCLEOTIDE SEQUENCE [LARGE SCALE GENOMIC DNA]</scope>
    <source>
        <strain evidence="14">JCM 17452</strain>
    </source>
</reference>
<feature type="binding site" evidence="11">
    <location>
        <position position="308"/>
    </location>
    <ligand>
        <name>NAD(+)</name>
        <dbReference type="ChEBI" id="CHEBI:57540"/>
    </ligand>
</feature>
<dbReference type="PROSITE" id="PS01056">
    <property type="entry name" value="DNA_LIGASE_N2"/>
    <property type="match status" value="1"/>
</dbReference>
<evidence type="ECO:0000313" key="13">
    <source>
        <dbReference type="EMBL" id="GAA4269603.1"/>
    </source>
</evidence>
<dbReference type="PANTHER" id="PTHR23389:SF9">
    <property type="entry name" value="DNA LIGASE"/>
    <property type="match status" value="1"/>
</dbReference>
<dbReference type="NCBIfam" id="NF005932">
    <property type="entry name" value="PRK07956.1"/>
    <property type="match status" value="1"/>
</dbReference>
<gene>
    <name evidence="11 13" type="primary">ligA</name>
    <name evidence="13" type="ORF">GCM10022257_17040</name>
</gene>
<keyword evidence="9 11" id="KW-0234">DNA repair</keyword>
<dbReference type="SMART" id="SM00292">
    <property type="entry name" value="BRCT"/>
    <property type="match status" value="1"/>
</dbReference>
<dbReference type="SUPFAM" id="SSF50249">
    <property type="entry name" value="Nucleic acid-binding proteins"/>
    <property type="match status" value="1"/>
</dbReference>
<keyword evidence="5 11" id="KW-0227">DNA damage</keyword>
<dbReference type="SMART" id="SM00532">
    <property type="entry name" value="LIGANc"/>
    <property type="match status" value="1"/>
</dbReference>
<protein>
    <recommendedName>
        <fullName evidence="11">DNA ligase</fullName>
        <ecNumber evidence="11">6.5.1.2</ecNumber>
    </recommendedName>
    <alternativeName>
        <fullName evidence="11">Polydeoxyribonucleotide synthase [NAD(+)]</fullName>
    </alternativeName>
</protein>
<dbReference type="Pfam" id="PF01653">
    <property type="entry name" value="DNA_ligase_aden"/>
    <property type="match status" value="1"/>
</dbReference>
<dbReference type="InterPro" id="IPR004150">
    <property type="entry name" value="NAD_DNA_ligase_OB"/>
</dbReference>
<dbReference type="InterPro" id="IPR033136">
    <property type="entry name" value="DNA_ligase_CS"/>
</dbReference>
<comment type="similarity">
    <text evidence="11">Belongs to the NAD-dependent DNA ligase family. LigA subfamily.</text>
</comment>
<organism evidence="13 14">
    <name type="scientific">Hyunsoonleella aestuarii</name>
    <dbReference type="NCBI Taxonomy" id="912802"/>
    <lineage>
        <taxon>Bacteria</taxon>
        <taxon>Pseudomonadati</taxon>
        <taxon>Bacteroidota</taxon>
        <taxon>Flavobacteriia</taxon>
        <taxon>Flavobacteriales</taxon>
        <taxon>Flavobacteriaceae</taxon>
    </lineage>
</organism>
<evidence type="ECO:0000259" key="12">
    <source>
        <dbReference type="PROSITE" id="PS50172"/>
    </source>
</evidence>
<keyword evidence="3 11" id="KW-0235">DNA replication</keyword>
<dbReference type="PANTHER" id="PTHR23389">
    <property type="entry name" value="CHROMOSOME TRANSMISSION FIDELITY FACTOR 18"/>
    <property type="match status" value="1"/>
</dbReference>
<evidence type="ECO:0000256" key="5">
    <source>
        <dbReference type="ARBA" id="ARBA00022763"/>
    </source>
</evidence>
<keyword evidence="7 11" id="KW-0460">Magnesium</keyword>
<keyword evidence="2 11" id="KW-0436">Ligase</keyword>
<evidence type="ECO:0000256" key="11">
    <source>
        <dbReference type="HAMAP-Rule" id="MF_01588"/>
    </source>
</evidence>
<dbReference type="InterPro" id="IPR013839">
    <property type="entry name" value="DNAligase_adenylation"/>
</dbReference>
<dbReference type="InterPro" id="IPR001679">
    <property type="entry name" value="DNA_ligase"/>
</dbReference>
<evidence type="ECO:0000256" key="7">
    <source>
        <dbReference type="ARBA" id="ARBA00022842"/>
    </source>
</evidence>
<feature type="binding site" evidence="11">
    <location>
        <position position="110"/>
    </location>
    <ligand>
        <name>NAD(+)</name>
        <dbReference type="ChEBI" id="CHEBI:57540"/>
    </ligand>
</feature>
<dbReference type="Gene3D" id="2.40.50.140">
    <property type="entry name" value="Nucleic acid-binding proteins"/>
    <property type="match status" value="1"/>
</dbReference>
<dbReference type="SUPFAM" id="SSF56091">
    <property type="entry name" value="DNA ligase/mRNA capping enzyme, catalytic domain"/>
    <property type="match status" value="1"/>
</dbReference>
<dbReference type="PROSITE" id="PS50172">
    <property type="entry name" value="BRCT"/>
    <property type="match status" value="1"/>
</dbReference>
<dbReference type="Gene3D" id="6.20.10.30">
    <property type="match status" value="1"/>
</dbReference>
<dbReference type="Pfam" id="PF22745">
    <property type="entry name" value="Nlig-Ia"/>
    <property type="match status" value="1"/>
</dbReference>
<evidence type="ECO:0000256" key="9">
    <source>
        <dbReference type="ARBA" id="ARBA00023204"/>
    </source>
</evidence>
<keyword evidence="4 11" id="KW-0479">Metal-binding</keyword>
<dbReference type="InterPro" id="IPR010994">
    <property type="entry name" value="RuvA_2-like"/>
</dbReference>
<keyword evidence="11" id="KW-0464">Manganese</keyword>
<evidence type="ECO:0000256" key="3">
    <source>
        <dbReference type="ARBA" id="ARBA00022705"/>
    </source>
</evidence>
<feature type="binding site" evidence="11">
    <location>
        <position position="133"/>
    </location>
    <ligand>
        <name>NAD(+)</name>
        <dbReference type="ChEBI" id="CHEBI:57540"/>
    </ligand>
</feature>
<dbReference type="NCBIfam" id="TIGR00575">
    <property type="entry name" value="dnlj"/>
    <property type="match status" value="1"/>
</dbReference>
<dbReference type="InterPro" id="IPR036420">
    <property type="entry name" value="BRCT_dom_sf"/>
</dbReference>
<dbReference type="RefSeq" id="WP_139000499.1">
    <property type="nucleotide sequence ID" value="NZ_BAABAV010000001.1"/>
</dbReference>
<evidence type="ECO:0000256" key="1">
    <source>
        <dbReference type="ARBA" id="ARBA00004067"/>
    </source>
</evidence>
<feature type="active site" description="N6-AMP-lysine intermediate" evidence="11">
    <location>
        <position position="112"/>
    </location>
</feature>
<dbReference type="InterPro" id="IPR041663">
    <property type="entry name" value="DisA/LigA_HHH"/>
</dbReference>
<dbReference type="Gene3D" id="1.10.150.20">
    <property type="entry name" value="5' to 3' exonuclease, C-terminal subdomain"/>
    <property type="match status" value="2"/>
</dbReference>
<dbReference type="HAMAP" id="MF_01588">
    <property type="entry name" value="DNA_ligase_A"/>
    <property type="match status" value="1"/>
</dbReference>
<feature type="binding site" evidence="11">
    <location>
        <begin position="80"/>
        <end position="81"/>
    </location>
    <ligand>
        <name>NAD(+)</name>
        <dbReference type="ChEBI" id="CHEBI:57540"/>
    </ligand>
</feature>
<feature type="binding site" evidence="11">
    <location>
        <position position="284"/>
    </location>
    <ligand>
        <name>NAD(+)</name>
        <dbReference type="ChEBI" id="CHEBI:57540"/>
    </ligand>
</feature>
<evidence type="ECO:0000256" key="2">
    <source>
        <dbReference type="ARBA" id="ARBA00022598"/>
    </source>
</evidence>
<dbReference type="InterPro" id="IPR003583">
    <property type="entry name" value="Hlx-hairpin-Hlx_DNA-bd_motif"/>
</dbReference>
<feature type="binding site" evidence="11">
    <location>
        <begin position="31"/>
        <end position="35"/>
    </location>
    <ligand>
        <name>NAD(+)</name>
        <dbReference type="ChEBI" id="CHEBI:57540"/>
    </ligand>
</feature>
<dbReference type="EC" id="6.5.1.2" evidence="11"/>
<sequence length="664" mass="74899">MTTEQQIKDLRQELRMHNYNYYVLDNPTISDYEFDVKLKELQELEIKHPEFYDANSPTQRVGGAITKNFETVKHEHRMYSLDNSYSKEDLEDWEIRIKKLVDGDIEYTCELKYDGASISLTYENGLLVKAVTRGDGFQGDNVISNVKTIKSVPLKLQGDFPPKFDIRGEIVLPFEGFNKMNEERLKLGEDPYRNPRNTASGSLKLQDSSEVAKRPLECLLYNLTGSSLGITTQFESLKKARAWGFKVPSAAKLINSIEGVLEFIEYWDKKRHDLPYETDGVVVKVNNLQQQEELGYTAKAPRWAMAYKFKAEQVSTRLNSITYQVGRTGAITPVANLEPIELAGTTVKRASLHNADQIAKLDVREGDMVYVEKGGEIIPKILGVDLEQRPLDSKATIYINQCPECKTELVRQEGEAQHYCPNYNGCNPQIIGRIQHFISRKAMDIEGLGGETVALLVNEGLITNYADLYELTKEQVIPLERMAEKSADNLIDGIDKSKNIPFERVLFALGIRYVGETVAKKLVKHYKTIEAIINASIEDLINVDEIGDRIAESVYDFFSSEENMTIINRLRSFGVKLEMSAEQLKGQTDILKGDIVVVSGVFESVSRNELKKLIEDNGGKVSSSISSKTSYIIAGNNMGPSKKDKAEKLGLSLINEHEFLQKLK</sequence>
<dbReference type="Pfam" id="PF00533">
    <property type="entry name" value="BRCT"/>
    <property type="match status" value="1"/>
</dbReference>
<comment type="catalytic activity">
    <reaction evidence="10 11">
        <text>NAD(+) + (deoxyribonucleotide)n-3'-hydroxyl + 5'-phospho-(deoxyribonucleotide)m = (deoxyribonucleotide)n+m + AMP + beta-nicotinamide D-nucleotide.</text>
        <dbReference type="EC" id="6.5.1.2"/>
    </reaction>
</comment>
<dbReference type="Gene3D" id="3.30.470.30">
    <property type="entry name" value="DNA ligase/mRNA capping enzyme"/>
    <property type="match status" value="1"/>
</dbReference>
<evidence type="ECO:0000313" key="14">
    <source>
        <dbReference type="Proteomes" id="UP001500027"/>
    </source>
</evidence>
<evidence type="ECO:0000256" key="8">
    <source>
        <dbReference type="ARBA" id="ARBA00023027"/>
    </source>
</evidence>